<dbReference type="InterPro" id="IPR020846">
    <property type="entry name" value="MFS_dom"/>
</dbReference>
<comment type="caution">
    <text evidence="7">The sequence shown here is derived from an EMBL/GenBank/DDBJ whole genome shotgun (WGS) entry which is preliminary data.</text>
</comment>
<organism evidence="7 8">
    <name type="scientific">Pseudomonas aeruginosa</name>
    <dbReference type="NCBI Taxonomy" id="287"/>
    <lineage>
        <taxon>Bacteria</taxon>
        <taxon>Pseudomonadati</taxon>
        <taxon>Pseudomonadota</taxon>
        <taxon>Gammaproteobacteria</taxon>
        <taxon>Pseudomonadales</taxon>
        <taxon>Pseudomonadaceae</taxon>
        <taxon>Pseudomonas</taxon>
    </lineage>
</organism>
<sequence length="146" mass="15010">AGIALTAVGVALILAQLLVRRLDWPPPRLIRVGGLVAAIGFAAVCFADSPPLLWLAFFVAAAGMGWVFPAVSALNANAVRAEEQGAAAGTLVAVHGFGLISGPLLGALLHQLDSRAPYALVGLLLALAAFWPSQPTRPVETRSEAP</sequence>
<evidence type="ECO:0000256" key="4">
    <source>
        <dbReference type="ARBA" id="ARBA00023136"/>
    </source>
</evidence>
<feature type="transmembrane region" description="Helical" evidence="5">
    <location>
        <begin position="86"/>
        <end position="109"/>
    </location>
</feature>
<evidence type="ECO:0000259" key="6">
    <source>
        <dbReference type="PROSITE" id="PS50850"/>
    </source>
</evidence>
<feature type="transmembrane region" description="Helical" evidence="5">
    <location>
        <begin position="116"/>
        <end position="133"/>
    </location>
</feature>
<evidence type="ECO:0000256" key="1">
    <source>
        <dbReference type="ARBA" id="ARBA00004141"/>
    </source>
</evidence>
<protein>
    <recommendedName>
        <fullName evidence="6">Major facilitator superfamily (MFS) profile domain-containing protein</fullName>
    </recommendedName>
</protein>
<feature type="domain" description="Major facilitator superfamily (MFS) profile" evidence="6">
    <location>
        <begin position="1"/>
        <end position="146"/>
    </location>
</feature>
<evidence type="ECO:0000313" key="7">
    <source>
        <dbReference type="EMBL" id="RMS43837.1"/>
    </source>
</evidence>
<dbReference type="GO" id="GO:0016020">
    <property type="term" value="C:membrane"/>
    <property type="evidence" value="ECO:0007669"/>
    <property type="project" value="UniProtKB-SubCell"/>
</dbReference>
<dbReference type="InterPro" id="IPR036259">
    <property type="entry name" value="MFS_trans_sf"/>
</dbReference>
<comment type="subcellular location">
    <subcellularLocation>
        <location evidence="1">Membrane</location>
        <topology evidence="1">Multi-pass membrane protein</topology>
    </subcellularLocation>
</comment>
<keyword evidence="3 5" id="KW-1133">Transmembrane helix</keyword>
<dbReference type="GO" id="GO:0022857">
    <property type="term" value="F:transmembrane transporter activity"/>
    <property type="evidence" value="ECO:0007669"/>
    <property type="project" value="InterPro"/>
</dbReference>
<keyword evidence="2 5" id="KW-0812">Transmembrane</keyword>
<dbReference type="PANTHER" id="PTHR23546:SF1">
    <property type="entry name" value="MEMBRANE PROTEIN"/>
    <property type="match status" value="1"/>
</dbReference>
<dbReference type="PANTHER" id="PTHR23546">
    <property type="entry name" value="TRANSPORT PROTEIN"/>
    <property type="match status" value="1"/>
</dbReference>
<evidence type="ECO:0000256" key="3">
    <source>
        <dbReference type="ARBA" id="ARBA00022989"/>
    </source>
</evidence>
<evidence type="ECO:0000256" key="5">
    <source>
        <dbReference type="SAM" id="Phobius"/>
    </source>
</evidence>
<evidence type="ECO:0000313" key="8">
    <source>
        <dbReference type="Proteomes" id="UP000270834"/>
    </source>
</evidence>
<feature type="transmembrane region" description="Helical" evidence="5">
    <location>
        <begin position="52"/>
        <end position="74"/>
    </location>
</feature>
<dbReference type="InterPro" id="IPR011701">
    <property type="entry name" value="MFS"/>
</dbReference>
<name>A0A3M5D458_PSEAI</name>
<proteinExistence type="predicted"/>
<evidence type="ECO:0000256" key="2">
    <source>
        <dbReference type="ARBA" id="ARBA00022692"/>
    </source>
</evidence>
<dbReference type="PROSITE" id="PS50850">
    <property type="entry name" value="MFS"/>
    <property type="match status" value="1"/>
</dbReference>
<dbReference type="InterPro" id="IPR001958">
    <property type="entry name" value="Tet-R_TetA/multi-R_MdtG-like"/>
</dbReference>
<keyword evidence="4 5" id="KW-0472">Membrane</keyword>
<dbReference type="Gene3D" id="1.20.1250.20">
    <property type="entry name" value="MFS general substrate transporter like domains"/>
    <property type="match status" value="1"/>
</dbReference>
<reference evidence="7 8" key="1">
    <citation type="submission" date="2018-08" db="EMBL/GenBank/DDBJ databases">
        <title>Recombination of ecologically and evolutionarily significant loci maintains genetic cohesion in the Pseudomonas syringae species complex.</title>
        <authorList>
            <person name="Dillon M."/>
            <person name="Thakur S."/>
            <person name="Almeida R.N.D."/>
            <person name="Weir B.S."/>
            <person name="Guttman D.S."/>
        </authorList>
    </citation>
    <scope>NUCLEOTIDE SEQUENCE [LARGE SCALE GENOMIC DNA]</scope>
    <source>
        <strain evidence="7 8">ICMP 7846</strain>
    </source>
</reference>
<feature type="transmembrane region" description="Helical" evidence="5">
    <location>
        <begin position="29"/>
        <end position="47"/>
    </location>
</feature>
<dbReference type="Pfam" id="PF07690">
    <property type="entry name" value="MFS_1"/>
    <property type="match status" value="1"/>
</dbReference>
<dbReference type="Proteomes" id="UP000270834">
    <property type="component" value="Unassembled WGS sequence"/>
</dbReference>
<gene>
    <name evidence="7" type="ORF">ALP65_00719</name>
</gene>
<feature type="non-terminal residue" evidence="7">
    <location>
        <position position="1"/>
    </location>
</feature>
<dbReference type="EMBL" id="RBSQ01001470">
    <property type="protein sequence ID" value="RMS43837.1"/>
    <property type="molecule type" value="Genomic_DNA"/>
</dbReference>
<dbReference type="AlphaFoldDB" id="A0A3M5D458"/>
<dbReference type="SUPFAM" id="SSF103473">
    <property type="entry name" value="MFS general substrate transporter"/>
    <property type="match status" value="1"/>
</dbReference>
<accession>A0A3M5D458</accession>
<dbReference type="PRINTS" id="PR01035">
    <property type="entry name" value="TCRTETA"/>
</dbReference>